<keyword evidence="2" id="KW-1185">Reference proteome</keyword>
<reference evidence="1 2" key="1">
    <citation type="submission" date="2015-09" db="EMBL/GenBank/DDBJ databases">
        <title>Genome sequence of the marine flavobacterium Croceitalea dokdonensis DOKDO 023 that contains proton- and sodium-pumping rhodopsins.</title>
        <authorList>
            <person name="Kwon S.-K."/>
            <person name="Lee H.K."/>
            <person name="Kwak M.-J."/>
            <person name="Kim J.F."/>
        </authorList>
    </citation>
    <scope>NUCLEOTIDE SEQUENCE [LARGE SCALE GENOMIC DNA]</scope>
    <source>
        <strain evidence="1 2">DOKDO 023</strain>
    </source>
</reference>
<protein>
    <submittedName>
        <fullName evidence="1">Uncharacterized protein</fullName>
    </submittedName>
</protein>
<name>A0A0P7AK16_9FLAO</name>
<dbReference type="EMBL" id="LDJX01000003">
    <property type="protein sequence ID" value="KPM32198.1"/>
    <property type="molecule type" value="Genomic_DNA"/>
</dbReference>
<dbReference type="Proteomes" id="UP000050280">
    <property type="component" value="Unassembled WGS sequence"/>
</dbReference>
<dbReference type="AlphaFoldDB" id="A0A0P7AK16"/>
<organism evidence="1 2">
    <name type="scientific">Croceitalea dokdonensis DOKDO 023</name>
    <dbReference type="NCBI Taxonomy" id="1300341"/>
    <lineage>
        <taxon>Bacteria</taxon>
        <taxon>Pseudomonadati</taxon>
        <taxon>Bacteroidota</taxon>
        <taxon>Flavobacteriia</taxon>
        <taxon>Flavobacteriales</taxon>
        <taxon>Flavobacteriaceae</taxon>
        <taxon>Croceitalea</taxon>
    </lineage>
</organism>
<proteinExistence type="predicted"/>
<dbReference type="STRING" id="1300341.I595_1847"/>
<sequence length="43" mass="5020">MAAWPLPNMTNILSSVLWVRPSIFEKILMFRLYHQMDNLSAPS</sequence>
<evidence type="ECO:0000313" key="1">
    <source>
        <dbReference type="EMBL" id="KPM32198.1"/>
    </source>
</evidence>
<evidence type="ECO:0000313" key="2">
    <source>
        <dbReference type="Proteomes" id="UP000050280"/>
    </source>
</evidence>
<accession>A0A0P7AK16</accession>
<comment type="caution">
    <text evidence="1">The sequence shown here is derived from an EMBL/GenBank/DDBJ whole genome shotgun (WGS) entry which is preliminary data.</text>
</comment>
<gene>
    <name evidence="1" type="ORF">I595_1847</name>
</gene>